<feature type="binding site" evidence="9">
    <location>
        <position position="254"/>
    </location>
    <ligand>
        <name>Zn(2+)</name>
        <dbReference type="ChEBI" id="CHEBI:29105"/>
        <label>2</label>
    </ligand>
</feature>
<evidence type="ECO:0000313" key="14">
    <source>
        <dbReference type="Proteomes" id="UP000050640"/>
    </source>
</evidence>
<keyword evidence="3 9" id="KW-0479">Metal-binding</keyword>
<dbReference type="Proteomes" id="UP000050640">
    <property type="component" value="Unplaced"/>
</dbReference>
<feature type="binding site" evidence="9">
    <location>
        <position position="249"/>
    </location>
    <ligand>
        <name>Zn(2+)</name>
        <dbReference type="ChEBI" id="CHEBI:29105"/>
        <label>2</label>
    </ligand>
</feature>
<dbReference type="InterPro" id="IPR059153">
    <property type="entry name" value="NSD_PHD-1st"/>
</dbReference>
<dbReference type="InterPro" id="IPR011011">
    <property type="entry name" value="Znf_FYVE_PHD"/>
</dbReference>
<dbReference type="STRING" id="1147741.A0A0R3RUT0"/>
<feature type="binding site" evidence="9">
    <location>
        <position position="238"/>
    </location>
    <ligand>
        <name>Zn(2+)</name>
        <dbReference type="ChEBI" id="CHEBI:29105"/>
        <label>1</label>
    </ligand>
</feature>
<feature type="binding site" evidence="9">
    <location>
        <position position="236"/>
    </location>
    <ligand>
        <name>Zn(2+)</name>
        <dbReference type="ChEBI" id="CHEBI:29105"/>
        <label>1</label>
    </ligand>
</feature>
<feature type="compositionally biased region" description="Basic residues" evidence="12">
    <location>
        <begin position="184"/>
        <end position="196"/>
    </location>
</feature>
<dbReference type="Gene3D" id="6.10.140.1740">
    <property type="match status" value="1"/>
</dbReference>
<evidence type="ECO:0000256" key="5">
    <source>
        <dbReference type="ARBA" id="ARBA00022833"/>
    </source>
</evidence>
<comment type="domain">
    <text evidence="11">The PHD-type zinc finger mediates the binding to H3K4me3.</text>
</comment>
<evidence type="ECO:0000256" key="4">
    <source>
        <dbReference type="ARBA" id="ARBA00022771"/>
    </source>
</evidence>
<dbReference type="AlphaFoldDB" id="A0A0R3RUT0"/>
<dbReference type="PANTHER" id="PTHR10333:SF42">
    <property type="entry name" value="INHIBITOR OF GROWTH PROTEIN 5"/>
    <property type="match status" value="1"/>
</dbReference>
<keyword evidence="4 10" id="KW-0863">Zinc-finger</keyword>
<dbReference type="InterPro" id="IPR001965">
    <property type="entry name" value="Znf_PHD"/>
</dbReference>
<evidence type="ECO:0000256" key="11">
    <source>
        <dbReference type="RuleBase" id="RU361213"/>
    </source>
</evidence>
<evidence type="ECO:0000256" key="10">
    <source>
        <dbReference type="PROSITE-ProRule" id="PRU00146"/>
    </source>
</evidence>
<evidence type="ECO:0000256" key="2">
    <source>
        <dbReference type="ARBA" id="ARBA00010210"/>
    </source>
</evidence>
<dbReference type="GO" id="GO:0005634">
    <property type="term" value="C:nucleus"/>
    <property type="evidence" value="ECO:0007669"/>
    <property type="project" value="UniProtKB-SubCell"/>
</dbReference>
<feature type="binding site" evidence="9">
    <location>
        <position position="260"/>
    </location>
    <ligand>
        <name>Zn(2+)</name>
        <dbReference type="ChEBI" id="CHEBI:29105"/>
        <label>1</label>
    </ligand>
</feature>
<dbReference type="InterPro" id="IPR013083">
    <property type="entry name" value="Znf_RING/FYVE/PHD"/>
</dbReference>
<dbReference type="SMART" id="SM01408">
    <property type="entry name" value="ING"/>
    <property type="match status" value="1"/>
</dbReference>
<dbReference type="GO" id="GO:0035267">
    <property type="term" value="C:NuA4 histone acetyltransferase complex"/>
    <property type="evidence" value="ECO:0007669"/>
    <property type="project" value="TreeGrafter"/>
</dbReference>
<dbReference type="PROSITE" id="PS01359">
    <property type="entry name" value="ZF_PHD_1"/>
    <property type="match status" value="1"/>
</dbReference>
<dbReference type="InterPro" id="IPR019786">
    <property type="entry name" value="Zinc_finger_PHD-type_CS"/>
</dbReference>
<keyword evidence="7 11" id="KW-0539">Nucleus</keyword>
<comment type="function">
    <text evidence="11">Component of an histone acetyltransferase complex.</text>
</comment>
<keyword evidence="14" id="KW-1185">Reference proteome</keyword>
<dbReference type="WBParaSite" id="EEL_0000579901-mRNA-1">
    <property type="protein sequence ID" value="EEL_0000579901-mRNA-1"/>
    <property type="gene ID" value="EEL_0000579901"/>
</dbReference>
<proteinExistence type="inferred from homology"/>
<feature type="binding site" evidence="9">
    <location>
        <position position="276"/>
    </location>
    <ligand>
        <name>Zn(2+)</name>
        <dbReference type="ChEBI" id="CHEBI:29105"/>
        <label>2</label>
    </ligand>
</feature>
<evidence type="ECO:0000256" key="9">
    <source>
        <dbReference type="PIRSR" id="PIRSR628651-51"/>
    </source>
</evidence>
<feature type="site" description="Histone H3K4me3 binding" evidence="8">
    <location>
        <position position="246"/>
    </location>
</feature>
<name>A0A0R3RUT0_9BILA</name>
<dbReference type="Pfam" id="PF12998">
    <property type="entry name" value="ING"/>
    <property type="match status" value="1"/>
</dbReference>
<evidence type="ECO:0000256" key="7">
    <source>
        <dbReference type="ARBA" id="ARBA00023242"/>
    </source>
</evidence>
<dbReference type="Pfam" id="PF23011">
    <property type="entry name" value="PHD-1st_NSD"/>
    <property type="match status" value="1"/>
</dbReference>
<dbReference type="GO" id="GO:0008270">
    <property type="term" value="F:zinc ion binding"/>
    <property type="evidence" value="ECO:0007669"/>
    <property type="project" value="UniProtKB-KW"/>
</dbReference>
<keyword evidence="6 11" id="KW-0156">Chromatin regulator</keyword>
<dbReference type="PANTHER" id="PTHR10333">
    <property type="entry name" value="INHIBITOR OF GROWTH PROTEIN"/>
    <property type="match status" value="1"/>
</dbReference>
<dbReference type="FunFam" id="3.30.40.10:FF:000016">
    <property type="entry name" value="Inhibitor of growth protein"/>
    <property type="match status" value="1"/>
</dbReference>
<protein>
    <recommendedName>
        <fullName evidence="11">Inhibitor of growth protein</fullName>
    </recommendedName>
</protein>
<evidence type="ECO:0000256" key="1">
    <source>
        <dbReference type="ARBA" id="ARBA00004123"/>
    </source>
</evidence>
<sequence length="293" mass="33550">MIDSIRLGKKDEKKGMDIPDDLHSCNKMKPWQVIGCRVDGNDRILPFGLCMSLMLDHYLDNLSTLPRDLAKNLQGIRKYDVECHKRSTEIDRKLRGFVKSHQKMPRSASISFNKEIMTLFGEIERLSNEKIRLASETYELVDKHIRRLDNDSVKLQATIRQKYLDAAAAAAAKANKNSDEMLDRKRKNVAGRKDKKKLKEDSSQKSAASVPTPFQPFLDAPSVMEMPVDPNEPTYCICHQVSHGQMIMCDNKQCPIEWFHFQCVGLTEAPKGKWYCERCNEQRKKKSSAGSNK</sequence>
<evidence type="ECO:0000256" key="8">
    <source>
        <dbReference type="PIRSR" id="PIRSR628651-50"/>
    </source>
</evidence>
<evidence type="ECO:0000256" key="12">
    <source>
        <dbReference type="SAM" id="MobiDB-lite"/>
    </source>
</evidence>
<comment type="similarity">
    <text evidence="2 11">Belongs to the ING family.</text>
</comment>
<dbReference type="GO" id="GO:0006325">
    <property type="term" value="P:chromatin organization"/>
    <property type="evidence" value="ECO:0007669"/>
    <property type="project" value="UniProtKB-KW"/>
</dbReference>
<evidence type="ECO:0000256" key="6">
    <source>
        <dbReference type="ARBA" id="ARBA00022853"/>
    </source>
</evidence>
<reference evidence="15" key="1">
    <citation type="submission" date="2017-02" db="UniProtKB">
        <authorList>
            <consortium name="WormBaseParasite"/>
        </authorList>
    </citation>
    <scope>IDENTIFICATION</scope>
</reference>
<feature type="binding site" evidence="9">
    <location>
        <position position="263"/>
    </location>
    <ligand>
        <name>Zn(2+)</name>
        <dbReference type="ChEBI" id="CHEBI:29105"/>
        <label>1</label>
    </ligand>
</feature>
<dbReference type="SUPFAM" id="SSF57903">
    <property type="entry name" value="FYVE/PHD zinc finger"/>
    <property type="match status" value="1"/>
</dbReference>
<feature type="site" description="Histone H3K4me3 binding" evidence="8">
    <location>
        <position position="235"/>
    </location>
</feature>
<feature type="site" description="Histone H3K4me3 binding" evidence="8">
    <location>
        <position position="258"/>
    </location>
</feature>
<dbReference type="PROSITE" id="PS50016">
    <property type="entry name" value="ZF_PHD_2"/>
    <property type="match status" value="1"/>
</dbReference>
<feature type="site" description="Histone H3K4me3 binding" evidence="8">
    <location>
        <position position="250"/>
    </location>
</feature>
<dbReference type="InterPro" id="IPR024610">
    <property type="entry name" value="ING_N_histone-binding"/>
</dbReference>
<dbReference type="CDD" id="cd15505">
    <property type="entry name" value="PHD_ING"/>
    <property type="match status" value="1"/>
</dbReference>
<evidence type="ECO:0000256" key="3">
    <source>
        <dbReference type="ARBA" id="ARBA00022723"/>
    </source>
</evidence>
<evidence type="ECO:0000259" key="13">
    <source>
        <dbReference type="PROSITE" id="PS50016"/>
    </source>
</evidence>
<dbReference type="InterPro" id="IPR028651">
    <property type="entry name" value="ING_fam"/>
</dbReference>
<keyword evidence="5 9" id="KW-0862">Zinc</keyword>
<feature type="binding site" evidence="9">
    <location>
        <position position="279"/>
    </location>
    <ligand>
        <name>Zn(2+)</name>
        <dbReference type="ChEBI" id="CHEBI:29105"/>
        <label>2</label>
    </ligand>
</feature>
<organism evidence="14 15">
    <name type="scientific">Elaeophora elaphi</name>
    <dbReference type="NCBI Taxonomy" id="1147741"/>
    <lineage>
        <taxon>Eukaryota</taxon>
        <taxon>Metazoa</taxon>
        <taxon>Ecdysozoa</taxon>
        <taxon>Nematoda</taxon>
        <taxon>Chromadorea</taxon>
        <taxon>Rhabditida</taxon>
        <taxon>Spirurina</taxon>
        <taxon>Spiruromorpha</taxon>
        <taxon>Filarioidea</taxon>
        <taxon>Onchocercidae</taxon>
        <taxon>Elaeophora</taxon>
    </lineage>
</organism>
<feature type="region of interest" description="Disordered" evidence="12">
    <location>
        <begin position="175"/>
        <end position="214"/>
    </location>
</feature>
<accession>A0A0R3RUT0</accession>
<dbReference type="Gene3D" id="3.30.40.10">
    <property type="entry name" value="Zinc/RING finger domain, C3HC4 (zinc finger)"/>
    <property type="match status" value="1"/>
</dbReference>
<dbReference type="CDD" id="cd16859">
    <property type="entry name" value="ING_ING4_5"/>
    <property type="match status" value="1"/>
</dbReference>
<comment type="subunit">
    <text evidence="11">Component of an histone acetyltransferase complex. Interacts with H3K4me3 and to a lesser extent with H3K4me2.</text>
</comment>
<comment type="subcellular location">
    <subcellularLocation>
        <location evidence="1 11">Nucleus</location>
    </subcellularLocation>
</comment>
<evidence type="ECO:0000313" key="15">
    <source>
        <dbReference type="WBParaSite" id="EEL_0000579901-mRNA-1"/>
    </source>
</evidence>
<dbReference type="SMART" id="SM00249">
    <property type="entry name" value="PHD"/>
    <property type="match status" value="1"/>
</dbReference>
<feature type="domain" description="PHD-type" evidence="13">
    <location>
        <begin position="233"/>
        <end position="282"/>
    </location>
</feature>
<dbReference type="InterPro" id="IPR019787">
    <property type="entry name" value="Znf_PHD-finger"/>
</dbReference>